<organism evidence="1 2">
    <name type="scientific">Halopseudomonas litoralis</name>
    <dbReference type="NCBI Taxonomy" id="797277"/>
    <lineage>
        <taxon>Bacteria</taxon>
        <taxon>Pseudomonadati</taxon>
        <taxon>Pseudomonadota</taxon>
        <taxon>Gammaproteobacteria</taxon>
        <taxon>Pseudomonadales</taxon>
        <taxon>Pseudomonadaceae</taxon>
        <taxon>Halopseudomonas</taxon>
    </lineage>
</organism>
<evidence type="ECO:0000313" key="2">
    <source>
        <dbReference type="Proteomes" id="UP000243426"/>
    </source>
</evidence>
<reference evidence="2" key="1">
    <citation type="submission" date="2016-10" db="EMBL/GenBank/DDBJ databases">
        <authorList>
            <person name="Varghese N."/>
            <person name="Submissions S."/>
        </authorList>
    </citation>
    <scope>NUCLEOTIDE SEQUENCE [LARGE SCALE GENOMIC DNA]</scope>
    <source>
        <strain evidence="2">2SM5</strain>
    </source>
</reference>
<name>A0A1H1VNT6_9GAMM</name>
<dbReference type="AlphaFoldDB" id="A0A1H1VNT6"/>
<evidence type="ECO:0000313" key="1">
    <source>
        <dbReference type="EMBL" id="SDS86482.1"/>
    </source>
</evidence>
<dbReference type="Proteomes" id="UP000243426">
    <property type="component" value="Chromosome I"/>
</dbReference>
<dbReference type="OrthoDB" id="7033456at2"/>
<accession>A0A1H1VNT6</accession>
<protein>
    <submittedName>
        <fullName evidence="1">Uncharacterized protein</fullName>
    </submittedName>
</protein>
<sequence>MPNTFTTDHHSQLTDLLVTERILCEALIPLFAARYREWLSTMTPDAFVGQVPISRFLELPPEEVGARVLRRVLLSCAECYPKPIPTRGVCVYTGLDVVETTDDTVEFLEELGVKLIEILIESTELVAVEEQDNGRHTLRMHPVWGRRVFTTSRVKLTIAR</sequence>
<keyword evidence="2" id="KW-1185">Reference proteome</keyword>
<dbReference type="EMBL" id="LT629748">
    <property type="protein sequence ID" value="SDS86482.1"/>
    <property type="molecule type" value="Genomic_DNA"/>
</dbReference>
<gene>
    <name evidence="1" type="ORF">SAMN05216198_2991</name>
</gene>
<proteinExistence type="predicted"/>
<dbReference type="RefSeq" id="WP_090274613.1">
    <property type="nucleotide sequence ID" value="NZ_LT629748.1"/>
</dbReference>